<evidence type="ECO:0000313" key="1">
    <source>
        <dbReference type="EMBL" id="SVD79804.1"/>
    </source>
</evidence>
<dbReference type="EMBL" id="UINC01173932">
    <property type="protein sequence ID" value="SVD79804.1"/>
    <property type="molecule type" value="Genomic_DNA"/>
</dbReference>
<gene>
    <name evidence="1" type="ORF">METZ01_LOCUS432658</name>
</gene>
<proteinExistence type="predicted"/>
<reference evidence="1" key="1">
    <citation type="submission" date="2018-05" db="EMBL/GenBank/DDBJ databases">
        <authorList>
            <person name="Lanie J.A."/>
            <person name="Ng W.-L."/>
            <person name="Kazmierczak K.M."/>
            <person name="Andrzejewski T.M."/>
            <person name="Davidsen T.M."/>
            <person name="Wayne K.J."/>
            <person name="Tettelin H."/>
            <person name="Glass J.I."/>
            <person name="Rusch D."/>
            <person name="Podicherti R."/>
            <person name="Tsui H.-C.T."/>
            <person name="Winkler M.E."/>
        </authorList>
    </citation>
    <scope>NUCLEOTIDE SEQUENCE</scope>
</reference>
<dbReference type="AlphaFoldDB" id="A0A382Y994"/>
<accession>A0A382Y994</accession>
<feature type="non-terminal residue" evidence="1">
    <location>
        <position position="95"/>
    </location>
</feature>
<evidence type="ECO:0008006" key="2">
    <source>
        <dbReference type="Google" id="ProtNLM"/>
    </source>
</evidence>
<name>A0A382Y994_9ZZZZ</name>
<sequence>MITNSTVLAGVPAVNMTLFHQIQFSVGDSAFFTQLPDGKTILLVRDIEMDRAKRLARADRIGCASDFTPEGGLDGDRDTALAQAGAECLRQAGVK</sequence>
<protein>
    <recommendedName>
        <fullName evidence="2">Creatinase N-terminal domain-containing protein</fullName>
    </recommendedName>
</protein>
<organism evidence="1">
    <name type="scientific">marine metagenome</name>
    <dbReference type="NCBI Taxonomy" id="408172"/>
    <lineage>
        <taxon>unclassified sequences</taxon>
        <taxon>metagenomes</taxon>
        <taxon>ecological metagenomes</taxon>
    </lineage>
</organism>